<accession>A0A2W1DXS6</accession>
<comment type="caution">
    <text evidence="1">The sequence shown here is derived from an EMBL/GenBank/DDBJ whole genome shotgun (WGS) entry which is preliminary data.</text>
</comment>
<dbReference type="AlphaFoldDB" id="A0A2W1DXS6"/>
<protein>
    <submittedName>
        <fullName evidence="1">Uncharacterized protein</fullName>
    </submittedName>
</protein>
<organism evidence="1 2">
    <name type="scientific">Pyrenophora tritici-repentis</name>
    <dbReference type="NCBI Taxonomy" id="45151"/>
    <lineage>
        <taxon>Eukaryota</taxon>
        <taxon>Fungi</taxon>
        <taxon>Dikarya</taxon>
        <taxon>Ascomycota</taxon>
        <taxon>Pezizomycotina</taxon>
        <taxon>Dothideomycetes</taxon>
        <taxon>Pleosporomycetidae</taxon>
        <taxon>Pleosporales</taxon>
        <taxon>Pleosporineae</taxon>
        <taxon>Pleosporaceae</taxon>
        <taxon>Pyrenophora</taxon>
    </lineage>
</organism>
<dbReference type="KEGG" id="ptrr:6343164"/>
<dbReference type="Proteomes" id="UP000245464">
    <property type="component" value="Chromosome 6"/>
</dbReference>
<evidence type="ECO:0000313" key="1">
    <source>
        <dbReference type="EMBL" id="KAF7569490.1"/>
    </source>
</evidence>
<proteinExistence type="predicted"/>
<name>A0A2W1DXS6_9PLEO</name>
<dbReference type="RefSeq" id="XP_065961530.1">
    <property type="nucleotide sequence ID" value="XM_066108345.1"/>
</dbReference>
<dbReference type="OrthoDB" id="3801226at2759"/>
<gene>
    <name evidence="1" type="ORF">PtrM4_119050</name>
</gene>
<reference evidence="1" key="1">
    <citation type="journal article" date="2018" name="BMC Genomics">
        <title>Comparative genomics of the wheat fungal pathogen Pyrenophora tritici-repentis reveals chromosomal variations and genome plasticity.</title>
        <authorList>
            <person name="Moolhuijzen P."/>
            <person name="See P.T."/>
            <person name="Hane J.K."/>
            <person name="Shi G."/>
            <person name="Liu Z."/>
            <person name="Oliver R.P."/>
            <person name="Moffat C.S."/>
        </authorList>
    </citation>
    <scope>NUCLEOTIDE SEQUENCE [LARGE SCALE GENOMIC DNA]</scope>
    <source>
        <strain evidence="1">M4</strain>
    </source>
</reference>
<sequence length="490" mass="57956">MEDLQQVEKLESHLHRLVDKTRKKRDSVDELRHQLRRATNEAMQYQRECSKHAIYYSRSQCLHLANLMQQKLPAELRDMIYEFLVVEDRPIYVGPYYHLRTYHGHNLNPPPPDELSPEEELIVRELVRNAPPIRWESTRTYQRLKNTEALDVDSDGVSPELTERIRKLDLTYSNECTNQNGGQTTLPDGRVKQVHTYHPPEDMVLPSSYLLNPRYFGPAMSAEIQKVYYTQNTFSICSIEQAIRNFGTLHSGYYMQTWEKDGRPREVPDDLKLQPLFYPVNHVRDLQIRVKCEQYQPNVYDPCAYENLQLFLRQIWSNISKLDLFVGRGLPFGTRIEIVLMTQFGDLGDDDNRMYAECAYVNFLQCIRNMVYKLMYDHDDVCVTVTHHDEHNLPLQLAPDITGVFALTKERWEYEKSFRRGLGDDVDKFYVVPAWRDQEREEFVHGYDFDEIGQYIRERWGLEDAFDRATTHEIREGRYWPRPVQADRGA</sequence>
<evidence type="ECO:0000313" key="2">
    <source>
        <dbReference type="Proteomes" id="UP000245464"/>
    </source>
</evidence>
<dbReference type="EMBL" id="NQIK02000006">
    <property type="protein sequence ID" value="KAF7569490.1"/>
    <property type="molecule type" value="Genomic_DNA"/>
</dbReference>
<dbReference type="GeneID" id="6343164"/>